<protein>
    <submittedName>
        <fullName evidence="2">DUF2357 domain-containing protein</fullName>
    </submittedName>
</protein>
<dbReference type="InterPro" id="IPR018633">
    <property type="entry name" value="DUF2357"/>
</dbReference>
<reference evidence="3" key="1">
    <citation type="journal article" date="2019" name="Int. J. Syst. Evol. Microbiol.">
        <title>The Global Catalogue of Microorganisms (GCM) 10K type strain sequencing project: providing services to taxonomists for standard genome sequencing and annotation.</title>
        <authorList>
            <consortium name="The Broad Institute Genomics Platform"/>
            <consortium name="The Broad Institute Genome Sequencing Center for Infectious Disease"/>
            <person name="Wu L."/>
            <person name="Ma J."/>
        </authorList>
    </citation>
    <scope>NUCLEOTIDE SEQUENCE [LARGE SCALE GENOMIC DNA]</scope>
    <source>
        <strain evidence="3">KCTC 42255</strain>
    </source>
</reference>
<evidence type="ECO:0000259" key="1">
    <source>
        <dbReference type="Pfam" id="PF09823"/>
    </source>
</evidence>
<accession>A0ABW5SE92</accession>
<dbReference type="Proteomes" id="UP001597357">
    <property type="component" value="Unassembled WGS sequence"/>
</dbReference>
<comment type="caution">
    <text evidence="2">The sequence shown here is derived from an EMBL/GenBank/DDBJ whole genome shotgun (WGS) entry which is preliminary data.</text>
</comment>
<sequence>MKALSEIEIKLDSVQEGLKLWISSKRDETLFDRIDSAAENNEARYQLREGCYYDYEISDDHYQLDDIGENIIQEHKRHSNIGTISPNIFVGTLEIPLLKKESQEKCYSIYLEVQSIKSNYREDYRDMLELITEKCTDLLLQSNSPVSHHFDVDYSKDSQTLYQKFAFIKSIINSSEFKDAIHRIVTAPVTKWSETQEEKDVRSVRRFTNSNIKELVKGGKRTNLPSGHYLESYGLKTLPERITSVRKTDSVDTHENRFIKHALETFLKFCADIHKAAAPESKLYFESKLLISELESQLHHSVFSAISRPSTLKLNSPILQRKEGYREVLRTWLMFELAAKLIWRGGEDVYGAGKKDIAILYEYWLFFKLLDLFQELFEIDAKDISELIKPTKDGLNLQIKQGKFTALKGVFETDTRKLNIQFNYNRQFSGKKNYPDSGSWTTTLRPDYTLSFWPFGITENEAERQELIVHVHFDAKYKITNLTDIIEQSTTIDLNKEKTANKKGIYKNADLLKMHAYKDAIRRTGGAYVLYPGNKSLNRKGFHEIIPGLGAFPVRPSKNDSGIGELKAFILEVIDHFVNRASQREKIAFRTYDVYKNEPSKNNKINEILPETYGANRGLIPDDTYVLVGYCSDTANISWYKKEGIYNFRMNNDKGSLVLNNKVVSAKYLLLRVPGKENANLFFEIKSEGPKVIEGKKLKGYKTKRLKDYYLVIEIENKESLDFGNSEFKFKDLKAYKDIINKEPNKIIAAGIPFAVTLTELMNVKVNV</sequence>
<proteinExistence type="predicted"/>
<gene>
    <name evidence="2" type="ORF">ACFSQ0_05825</name>
</gene>
<name>A0ABW5SE92_9FLAO</name>
<dbReference type="RefSeq" id="WP_379045490.1">
    <property type="nucleotide sequence ID" value="NZ_JBHULZ010000026.1"/>
</dbReference>
<feature type="domain" description="DUF2357" evidence="1">
    <location>
        <begin position="82"/>
        <end position="332"/>
    </location>
</feature>
<evidence type="ECO:0000313" key="3">
    <source>
        <dbReference type="Proteomes" id="UP001597357"/>
    </source>
</evidence>
<dbReference type="Pfam" id="PF09823">
    <property type="entry name" value="DUF2357"/>
    <property type="match status" value="1"/>
</dbReference>
<dbReference type="EMBL" id="JBHULZ010000026">
    <property type="protein sequence ID" value="MFD2697502.1"/>
    <property type="molecule type" value="Genomic_DNA"/>
</dbReference>
<evidence type="ECO:0000313" key="2">
    <source>
        <dbReference type="EMBL" id="MFD2697502.1"/>
    </source>
</evidence>
<organism evidence="2 3">
    <name type="scientific">Mesonia sediminis</name>
    <dbReference type="NCBI Taxonomy" id="1703946"/>
    <lineage>
        <taxon>Bacteria</taxon>
        <taxon>Pseudomonadati</taxon>
        <taxon>Bacteroidota</taxon>
        <taxon>Flavobacteriia</taxon>
        <taxon>Flavobacteriales</taxon>
        <taxon>Flavobacteriaceae</taxon>
        <taxon>Mesonia</taxon>
    </lineage>
</organism>
<dbReference type="Pfam" id="PF04411">
    <property type="entry name" value="PDDEXK_7"/>
    <property type="match status" value="1"/>
</dbReference>
<dbReference type="InterPro" id="IPR007505">
    <property type="entry name" value="PDDEXK_7"/>
</dbReference>
<keyword evidence="3" id="KW-1185">Reference proteome</keyword>